<comment type="caution">
    <text evidence="1">The sequence shown here is derived from an EMBL/GenBank/DDBJ whole genome shotgun (WGS) entry which is preliminary data.</text>
</comment>
<organism evidence="1 2">
    <name type="scientific">Carya illinoinensis</name>
    <name type="common">Pecan</name>
    <dbReference type="NCBI Taxonomy" id="32201"/>
    <lineage>
        <taxon>Eukaryota</taxon>
        <taxon>Viridiplantae</taxon>
        <taxon>Streptophyta</taxon>
        <taxon>Embryophyta</taxon>
        <taxon>Tracheophyta</taxon>
        <taxon>Spermatophyta</taxon>
        <taxon>Magnoliopsida</taxon>
        <taxon>eudicotyledons</taxon>
        <taxon>Gunneridae</taxon>
        <taxon>Pentapetalae</taxon>
        <taxon>rosids</taxon>
        <taxon>fabids</taxon>
        <taxon>Fagales</taxon>
        <taxon>Juglandaceae</taxon>
        <taxon>Carya</taxon>
    </lineage>
</organism>
<evidence type="ECO:0000313" key="1">
    <source>
        <dbReference type="EMBL" id="KAG6664404.1"/>
    </source>
</evidence>
<name>A0A8T1RCW9_CARIL</name>
<dbReference type="AlphaFoldDB" id="A0A8T1RCW9"/>
<proteinExistence type="predicted"/>
<evidence type="ECO:0000313" key="2">
    <source>
        <dbReference type="Proteomes" id="UP000811609"/>
    </source>
</evidence>
<gene>
    <name evidence="1" type="ORF">CIPAW_02G090800</name>
</gene>
<dbReference type="EMBL" id="CM031810">
    <property type="protein sequence ID" value="KAG6664404.1"/>
    <property type="molecule type" value="Genomic_DNA"/>
</dbReference>
<dbReference type="Proteomes" id="UP000811609">
    <property type="component" value="Chromosome 2"/>
</dbReference>
<keyword evidence="2" id="KW-1185">Reference proteome</keyword>
<accession>A0A8T1RCW9</accession>
<reference evidence="1" key="1">
    <citation type="submission" date="2020-12" db="EMBL/GenBank/DDBJ databases">
        <title>WGS assembly of Carya illinoinensis cv. Pawnee.</title>
        <authorList>
            <person name="Platts A."/>
            <person name="Shu S."/>
            <person name="Wright S."/>
            <person name="Barry K."/>
            <person name="Edger P."/>
            <person name="Pires J.C."/>
            <person name="Schmutz J."/>
        </authorList>
    </citation>
    <scope>NUCLEOTIDE SEQUENCE</scope>
    <source>
        <tissue evidence="1">Leaf</tissue>
    </source>
</reference>
<protein>
    <submittedName>
        <fullName evidence="1">Uncharacterized protein</fullName>
    </submittedName>
</protein>
<sequence length="109" mass="12655">MTQKSKKFNLAKDSSGIRDMFKDVIYFFNRDLLSSVCVICRANNAIASFTNYFLNSVPAPLTIFCEKVHIHRLHHHIQSYNLIKTMPLLIYNSMTYVSLPRNMPTINKI</sequence>